<dbReference type="AlphaFoldDB" id="A0AAD5THY3"/>
<comment type="catalytic activity">
    <reaction evidence="9">
        <text>4-(phosphooxy)-L-threonine + 2-oxoglutarate = (R)-3-hydroxy-2-oxo-4-phosphooxybutanoate + L-glutamate</text>
        <dbReference type="Rhea" id="RHEA:16573"/>
        <dbReference type="ChEBI" id="CHEBI:16810"/>
        <dbReference type="ChEBI" id="CHEBI:29985"/>
        <dbReference type="ChEBI" id="CHEBI:58452"/>
        <dbReference type="ChEBI" id="CHEBI:58538"/>
        <dbReference type="EC" id="2.6.1.52"/>
    </reaction>
</comment>
<dbReference type="InterPro" id="IPR015421">
    <property type="entry name" value="PyrdxlP-dep_Trfase_major"/>
</dbReference>
<evidence type="ECO:0000256" key="5">
    <source>
        <dbReference type="ARBA" id="ARBA00022605"/>
    </source>
</evidence>
<dbReference type="InterPro" id="IPR022278">
    <property type="entry name" value="Pser_aminoTfrase"/>
</dbReference>
<comment type="similarity">
    <text evidence="3">Belongs to the class-V pyridoxal-phosphate-dependent aminotransferase family. SerC subfamily.</text>
</comment>
<dbReference type="Proteomes" id="UP001212152">
    <property type="component" value="Unassembled WGS sequence"/>
</dbReference>
<sequence length="451" mass="50008">MLDQWITASLLPSLRVRCIELVRGVRAEGGVIIPKIIFQFSETPTGRLVFPSTDLANPHNDMAAPQRQQVWNFSAGPAVMPRPVLERAAAELVDWNNTGMSVMELSHRSPEFEGILANAEKKLRTLMDIPPNYKVLWTQGGASSQFSALVYNLFGGTVESSERVADYYVTGAWSEKAVEEAQRLNVRVNIINDQSSSESHASTHTFTSAERKAMFTPAERCAYVYYCDNETVHGVEFPSVLEDVPEGVPLVCDMSSNILSRSVDVKRFGVIFGGAQKNIGPAGVTLVIIREDLLDRKHPLLVCPTMMDYKLCAKNNSMYNTPPTYAIYISGLVFEWMLSLGGIKAMEERNAKKSALLYAAIDNSNGVFKCPVVKTFRSRMNVPFRVYGIDGKPSADLEKKFLAGAEQRRMLQLKGHRSVGGIRASLYNAMPPEGVQALVDYMTEFAKTVDK</sequence>
<dbReference type="NCBIfam" id="TIGR01364">
    <property type="entry name" value="serC_1"/>
    <property type="match status" value="1"/>
</dbReference>
<dbReference type="HAMAP" id="MF_00160">
    <property type="entry name" value="SerC_aminotrans_5"/>
    <property type="match status" value="1"/>
</dbReference>
<organism evidence="14 15">
    <name type="scientific">Geranomyces variabilis</name>
    <dbReference type="NCBI Taxonomy" id="109894"/>
    <lineage>
        <taxon>Eukaryota</taxon>
        <taxon>Fungi</taxon>
        <taxon>Fungi incertae sedis</taxon>
        <taxon>Chytridiomycota</taxon>
        <taxon>Chytridiomycota incertae sedis</taxon>
        <taxon>Chytridiomycetes</taxon>
        <taxon>Spizellomycetales</taxon>
        <taxon>Powellomycetaceae</taxon>
        <taxon>Geranomyces</taxon>
    </lineage>
</organism>
<dbReference type="Pfam" id="PF00266">
    <property type="entry name" value="Aminotran_5"/>
    <property type="match status" value="1"/>
</dbReference>
<evidence type="ECO:0000256" key="2">
    <source>
        <dbReference type="ARBA" id="ARBA00005099"/>
    </source>
</evidence>
<evidence type="ECO:0000256" key="3">
    <source>
        <dbReference type="ARBA" id="ARBA00006904"/>
    </source>
</evidence>
<dbReference type="InterPro" id="IPR000192">
    <property type="entry name" value="Aminotrans_V_dom"/>
</dbReference>
<dbReference type="SUPFAM" id="SSF53383">
    <property type="entry name" value="PLP-dependent transferases"/>
    <property type="match status" value="1"/>
</dbReference>
<keyword evidence="15" id="KW-1185">Reference proteome</keyword>
<name>A0AAD5THY3_9FUNG</name>
<evidence type="ECO:0000259" key="13">
    <source>
        <dbReference type="Pfam" id="PF00266"/>
    </source>
</evidence>
<evidence type="ECO:0000256" key="10">
    <source>
        <dbReference type="ARBA" id="ARBA00049007"/>
    </source>
</evidence>
<evidence type="ECO:0000256" key="12">
    <source>
        <dbReference type="RuleBase" id="RU004505"/>
    </source>
</evidence>
<dbReference type="PANTHER" id="PTHR43247:SF1">
    <property type="entry name" value="PHOSPHOSERINE AMINOTRANSFERASE"/>
    <property type="match status" value="1"/>
</dbReference>
<dbReference type="PANTHER" id="PTHR43247">
    <property type="entry name" value="PHOSPHOSERINE AMINOTRANSFERASE"/>
    <property type="match status" value="1"/>
</dbReference>
<dbReference type="Gene3D" id="3.90.1150.10">
    <property type="entry name" value="Aspartate Aminotransferase, domain 1"/>
    <property type="match status" value="1"/>
</dbReference>
<evidence type="ECO:0000256" key="8">
    <source>
        <dbReference type="ARBA" id="ARBA00023299"/>
    </source>
</evidence>
<evidence type="ECO:0000313" key="14">
    <source>
        <dbReference type="EMBL" id="KAJ3176522.1"/>
    </source>
</evidence>
<keyword evidence="7" id="KW-0663">Pyridoxal phosphate</keyword>
<evidence type="ECO:0000256" key="4">
    <source>
        <dbReference type="ARBA" id="ARBA00022576"/>
    </source>
</evidence>
<keyword evidence="5 12" id="KW-0028">Amino-acid biosynthesis</keyword>
<comment type="pathway">
    <text evidence="2 12">Amino-acid biosynthesis; L-serine biosynthesis; L-serine from 3-phospho-D-glycerate: step 2/3.</text>
</comment>
<evidence type="ECO:0000256" key="1">
    <source>
        <dbReference type="ARBA" id="ARBA00001933"/>
    </source>
</evidence>
<evidence type="ECO:0000256" key="11">
    <source>
        <dbReference type="RuleBase" id="RU004504"/>
    </source>
</evidence>
<keyword evidence="6 12" id="KW-0808">Transferase</keyword>
<evidence type="ECO:0000256" key="6">
    <source>
        <dbReference type="ARBA" id="ARBA00022679"/>
    </source>
</evidence>
<dbReference type="GO" id="GO:0030170">
    <property type="term" value="F:pyridoxal phosphate binding"/>
    <property type="evidence" value="ECO:0007669"/>
    <property type="project" value="TreeGrafter"/>
</dbReference>
<protein>
    <recommendedName>
        <fullName evidence="12">Phosphoserine aminotransferase</fullName>
        <ecNumber evidence="12">2.6.1.52</ecNumber>
    </recommendedName>
</protein>
<evidence type="ECO:0000313" key="15">
    <source>
        <dbReference type="Proteomes" id="UP001212152"/>
    </source>
</evidence>
<keyword evidence="4 12" id="KW-0032">Aminotransferase</keyword>
<comment type="cofactor">
    <cofactor evidence="1 11">
        <name>pyridoxal 5'-phosphate</name>
        <dbReference type="ChEBI" id="CHEBI:597326"/>
    </cofactor>
</comment>
<dbReference type="FunFam" id="3.40.640.10:FF:000010">
    <property type="entry name" value="Phosphoserine aminotransferase"/>
    <property type="match status" value="1"/>
</dbReference>
<proteinExistence type="inferred from homology"/>
<dbReference type="NCBIfam" id="NF003764">
    <property type="entry name" value="PRK05355.1"/>
    <property type="match status" value="1"/>
</dbReference>
<dbReference type="EC" id="2.6.1.52" evidence="12"/>
<dbReference type="InterPro" id="IPR015422">
    <property type="entry name" value="PyrdxlP-dep_Trfase_small"/>
</dbReference>
<dbReference type="EMBL" id="JADGJQ010000040">
    <property type="protein sequence ID" value="KAJ3176522.1"/>
    <property type="molecule type" value="Genomic_DNA"/>
</dbReference>
<dbReference type="GO" id="GO:0004648">
    <property type="term" value="F:O-phospho-L-serine:2-oxoglutarate aminotransferase activity"/>
    <property type="evidence" value="ECO:0007669"/>
    <property type="project" value="UniProtKB-EC"/>
</dbReference>
<dbReference type="PROSITE" id="PS00595">
    <property type="entry name" value="AA_TRANSFER_CLASS_5"/>
    <property type="match status" value="1"/>
</dbReference>
<evidence type="ECO:0000256" key="7">
    <source>
        <dbReference type="ARBA" id="ARBA00022898"/>
    </source>
</evidence>
<dbReference type="GO" id="GO:0005737">
    <property type="term" value="C:cytoplasm"/>
    <property type="evidence" value="ECO:0007669"/>
    <property type="project" value="TreeGrafter"/>
</dbReference>
<reference evidence="14" key="1">
    <citation type="submission" date="2020-05" db="EMBL/GenBank/DDBJ databases">
        <title>Phylogenomic resolution of chytrid fungi.</title>
        <authorList>
            <person name="Stajich J.E."/>
            <person name="Amses K."/>
            <person name="Simmons R."/>
            <person name="Seto K."/>
            <person name="Myers J."/>
            <person name="Bonds A."/>
            <person name="Quandt C.A."/>
            <person name="Barry K."/>
            <person name="Liu P."/>
            <person name="Grigoriev I."/>
            <person name="Longcore J.E."/>
            <person name="James T.Y."/>
        </authorList>
    </citation>
    <scope>NUCLEOTIDE SEQUENCE</scope>
    <source>
        <strain evidence="14">JEL0379</strain>
    </source>
</reference>
<keyword evidence="8 12" id="KW-0718">Serine biosynthesis</keyword>
<dbReference type="InterPro" id="IPR020578">
    <property type="entry name" value="Aminotrans_V_PyrdxlP_BS"/>
</dbReference>
<evidence type="ECO:0000256" key="9">
    <source>
        <dbReference type="ARBA" id="ARBA00047630"/>
    </source>
</evidence>
<comment type="catalytic activity">
    <reaction evidence="10 12">
        <text>O-phospho-L-serine + 2-oxoglutarate = 3-phosphooxypyruvate + L-glutamate</text>
        <dbReference type="Rhea" id="RHEA:14329"/>
        <dbReference type="ChEBI" id="CHEBI:16810"/>
        <dbReference type="ChEBI" id="CHEBI:18110"/>
        <dbReference type="ChEBI" id="CHEBI:29985"/>
        <dbReference type="ChEBI" id="CHEBI:57524"/>
        <dbReference type="EC" id="2.6.1.52"/>
    </reaction>
</comment>
<dbReference type="FunFam" id="3.90.1150.10:FF:000006">
    <property type="entry name" value="Phosphoserine aminotransferase"/>
    <property type="match status" value="1"/>
</dbReference>
<dbReference type="GO" id="GO:0006564">
    <property type="term" value="P:L-serine biosynthetic process"/>
    <property type="evidence" value="ECO:0007669"/>
    <property type="project" value="UniProtKB-KW"/>
</dbReference>
<dbReference type="Gene3D" id="3.40.640.10">
    <property type="entry name" value="Type I PLP-dependent aspartate aminotransferase-like (Major domain)"/>
    <property type="match status" value="1"/>
</dbReference>
<comment type="caution">
    <text evidence="14">The sequence shown here is derived from an EMBL/GenBank/DDBJ whole genome shotgun (WGS) entry which is preliminary data.</text>
</comment>
<dbReference type="InterPro" id="IPR015424">
    <property type="entry name" value="PyrdxlP-dep_Trfase"/>
</dbReference>
<feature type="domain" description="Aminotransferase class V" evidence="13">
    <location>
        <begin position="70"/>
        <end position="438"/>
    </location>
</feature>
<accession>A0AAD5THY3</accession>
<gene>
    <name evidence="14" type="ORF">HDU87_005216</name>
</gene>